<reference evidence="3" key="1">
    <citation type="submission" date="2022-03" db="EMBL/GenBank/DDBJ databases">
        <authorList>
            <person name="Alioto T."/>
            <person name="Alioto T."/>
            <person name="Gomez Garrido J."/>
        </authorList>
    </citation>
    <scope>NUCLEOTIDE SEQUENCE</scope>
</reference>
<dbReference type="Pfam" id="PF13424">
    <property type="entry name" value="TPR_12"/>
    <property type="match status" value="1"/>
</dbReference>
<feature type="region of interest" description="Disordered" evidence="2">
    <location>
        <begin position="1"/>
        <end position="20"/>
    </location>
</feature>
<name>A0AAD1RMD3_PELCU</name>
<dbReference type="InterPro" id="IPR019734">
    <property type="entry name" value="TPR_rpt"/>
</dbReference>
<dbReference type="Proteomes" id="UP001295444">
    <property type="component" value="Chromosome 03"/>
</dbReference>
<dbReference type="PANTHER" id="PTHR47050:SF3">
    <property type="entry name" value="TETRATRICOPEPTIDE REPEAT PROTEIN 24"/>
    <property type="match status" value="1"/>
</dbReference>
<evidence type="ECO:0000256" key="1">
    <source>
        <dbReference type="PROSITE-ProRule" id="PRU00339"/>
    </source>
</evidence>
<feature type="repeat" description="TPR" evidence="1">
    <location>
        <begin position="101"/>
        <end position="134"/>
    </location>
</feature>
<keyword evidence="4" id="KW-1185">Reference proteome</keyword>
<evidence type="ECO:0000313" key="3">
    <source>
        <dbReference type="EMBL" id="CAH2273829.1"/>
    </source>
</evidence>
<dbReference type="SUPFAM" id="SSF48452">
    <property type="entry name" value="TPR-like"/>
    <property type="match status" value="2"/>
</dbReference>
<dbReference type="AlphaFoldDB" id="A0AAD1RMD3"/>
<proteinExistence type="predicted"/>
<evidence type="ECO:0000256" key="2">
    <source>
        <dbReference type="SAM" id="MobiDB-lite"/>
    </source>
</evidence>
<dbReference type="PROSITE" id="PS50005">
    <property type="entry name" value="TPR"/>
    <property type="match status" value="1"/>
</dbReference>
<dbReference type="Gene3D" id="1.25.40.10">
    <property type="entry name" value="Tetratricopeptide repeat domain"/>
    <property type="match status" value="2"/>
</dbReference>
<protein>
    <submittedName>
        <fullName evidence="3">Tetratricopeptide repeat 24-like</fullName>
    </submittedName>
</protein>
<feature type="region of interest" description="Disordered" evidence="2">
    <location>
        <begin position="442"/>
        <end position="515"/>
    </location>
</feature>
<dbReference type="InterPro" id="IPR024812">
    <property type="entry name" value="TPR_24"/>
</dbReference>
<accession>A0AAD1RMD3</accession>
<dbReference type="InterPro" id="IPR011990">
    <property type="entry name" value="TPR-like_helical_dom_sf"/>
</dbReference>
<keyword evidence="1" id="KW-0802">TPR repeat</keyword>
<organism evidence="3 4">
    <name type="scientific">Pelobates cultripes</name>
    <name type="common">Western spadefoot toad</name>
    <dbReference type="NCBI Taxonomy" id="61616"/>
    <lineage>
        <taxon>Eukaryota</taxon>
        <taxon>Metazoa</taxon>
        <taxon>Chordata</taxon>
        <taxon>Craniata</taxon>
        <taxon>Vertebrata</taxon>
        <taxon>Euteleostomi</taxon>
        <taxon>Amphibia</taxon>
        <taxon>Batrachia</taxon>
        <taxon>Anura</taxon>
        <taxon>Pelobatoidea</taxon>
        <taxon>Pelobatidae</taxon>
        <taxon>Pelobates</taxon>
    </lineage>
</organism>
<dbReference type="Pfam" id="PF13181">
    <property type="entry name" value="TPR_8"/>
    <property type="match status" value="1"/>
</dbReference>
<sequence length="515" mass="57695">MAASAVLKSPEENKSEPSQTIKTEIRSLYKDGSQSLRNDDINTALKSFKRAYILSCKLTNKKLQKACLFNLGASYICIGKPKKALKCLIKSRTNGLEGQDGDLYFNVAAAYDEMKEHDKAVKFYERAINEYGFDEVNNIADALIKLGYCFVAVEDLSSAAHSFRLAGHSYLKIARTEDAVMAMREAANFMIKSQQFSKTEIIQTLDSCVQSCSSVDDKKLLGTLYNHIGLHYAEIKCFSQARRCFAEGMNLCSGKQFSIRKMAVLLQNLGAVDNALYQYEKSLKNHAEAADIYGTLGERNSQGQCLCNLAFAYSQLRNYEMAEFYYLQALIAFQDAGDVLRQSQVSEGLGATYFCLGNHDESIFFYKQALALFGKSKETADLPRERILQKLADAIEYKLTQQHTASIEKSILRTQPEPSPSNSINDAYKSFTSQYHESCVTDGSAISDTSENQKESKHQNTVQPKTRSYRRFEANKHRAKSHPGLRTQKEDPQADLSTETSQPKLNTSSKICTIS</sequence>
<dbReference type="SMART" id="SM00028">
    <property type="entry name" value="TPR"/>
    <property type="match status" value="5"/>
</dbReference>
<dbReference type="EMBL" id="OW240914">
    <property type="protein sequence ID" value="CAH2273829.1"/>
    <property type="molecule type" value="Genomic_DNA"/>
</dbReference>
<gene>
    <name evidence="3" type="ORF">PECUL_23A005300</name>
</gene>
<evidence type="ECO:0000313" key="4">
    <source>
        <dbReference type="Proteomes" id="UP001295444"/>
    </source>
</evidence>
<feature type="compositionally biased region" description="Polar residues" evidence="2">
    <location>
        <begin position="495"/>
        <end position="515"/>
    </location>
</feature>
<dbReference type="PANTHER" id="PTHR47050">
    <property type="entry name" value="TETRATRICOPEPTIDE REPEAT PROTEIN 24"/>
    <property type="match status" value="1"/>
</dbReference>